<reference evidence="1" key="1">
    <citation type="journal article" date="2014" name="Front. Microbiol.">
        <title>High frequency of phylogenetically diverse reductive dehalogenase-homologous genes in deep subseafloor sedimentary metagenomes.</title>
        <authorList>
            <person name="Kawai M."/>
            <person name="Futagami T."/>
            <person name="Toyoda A."/>
            <person name="Takaki Y."/>
            <person name="Nishi S."/>
            <person name="Hori S."/>
            <person name="Arai W."/>
            <person name="Tsubouchi T."/>
            <person name="Morono Y."/>
            <person name="Uchiyama I."/>
            <person name="Ito T."/>
            <person name="Fujiyama A."/>
            <person name="Inagaki F."/>
            <person name="Takami H."/>
        </authorList>
    </citation>
    <scope>NUCLEOTIDE SEQUENCE</scope>
    <source>
        <strain evidence="1">Expedition CK06-06</strain>
    </source>
</reference>
<accession>X1VGA9</accession>
<gene>
    <name evidence="1" type="ORF">S12H4_53143</name>
</gene>
<organism evidence="1">
    <name type="scientific">marine sediment metagenome</name>
    <dbReference type="NCBI Taxonomy" id="412755"/>
    <lineage>
        <taxon>unclassified sequences</taxon>
        <taxon>metagenomes</taxon>
        <taxon>ecological metagenomes</taxon>
    </lineage>
</organism>
<protein>
    <submittedName>
        <fullName evidence="1">Uncharacterized protein</fullName>
    </submittedName>
</protein>
<sequence length="65" mass="7423">MKGIIKKRIIIPMTCTSSISPNFVAMYKILTKMLKIIEEIMKILSIDLGKFIDLFILLILPLSNI</sequence>
<evidence type="ECO:0000313" key="1">
    <source>
        <dbReference type="EMBL" id="GAJ13621.1"/>
    </source>
</evidence>
<name>X1VGA9_9ZZZZ</name>
<comment type="caution">
    <text evidence="1">The sequence shown here is derived from an EMBL/GenBank/DDBJ whole genome shotgun (WGS) entry which is preliminary data.</text>
</comment>
<proteinExistence type="predicted"/>
<dbReference type="AlphaFoldDB" id="X1VGA9"/>
<dbReference type="EMBL" id="BARW01033799">
    <property type="protein sequence ID" value="GAJ13621.1"/>
    <property type="molecule type" value="Genomic_DNA"/>
</dbReference>